<feature type="region of interest" description="Disordered" evidence="1">
    <location>
        <begin position="632"/>
        <end position="672"/>
    </location>
</feature>
<feature type="compositionally biased region" description="Basic residues" evidence="1">
    <location>
        <begin position="642"/>
        <end position="654"/>
    </location>
</feature>
<evidence type="ECO:0000313" key="2">
    <source>
        <dbReference type="EMBL" id="KAJ3176107.1"/>
    </source>
</evidence>
<feature type="region of interest" description="Disordered" evidence="1">
    <location>
        <begin position="238"/>
        <end position="289"/>
    </location>
</feature>
<protein>
    <submittedName>
        <fullName evidence="2">Uncharacterized protein</fullName>
    </submittedName>
</protein>
<feature type="region of interest" description="Disordered" evidence="1">
    <location>
        <begin position="697"/>
        <end position="731"/>
    </location>
</feature>
<feature type="compositionally biased region" description="Low complexity" evidence="1">
    <location>
        <begin position="243"/>
        <end position="253"/>
    </location>
</feature>
<organism evidence="2 3">
    <name type="scientific">Geranomyces variabilis</name>
    <dbReference type="NCBI Taxonomy" id="109894"/>
    <lineage>
        <taxon>Eukaryota</taxon>
        <taxon>Fungi</taxon>
        <taxon>Fungi incertae sedis</taxon>
        <taxon>Chytridiomycota</taxon>
        <taxon>Chytridiomycota incertae sedis</taxon>
        <taxon>Chytridiomycetes</taxon>
        <taxon>Spizellomycetales</taxon>
        <taxon>Powellomycetaceae</taxon>
        <taxon>Geranomyces</taxon>
    </lineage>
</organism>
<evidence type="ECO:0000313" key="3">
    <source>
        <dbReference type="Proteomes" id="UP001212152"/>
    </source>
</evidence>
<dbReference type="AlphaFoldDB" id="A0AAD5TJ37"/>
<feature type="compositionally biased region" description="Basic and acidic residues" evidence="1">
    <location>
        <begin position="655"/>
        <end position="665"/>
    </location>
</feature>
<reference evidence="2" key="1">
    <citation type="submission" date="2020-05" db="EMBL/GenBank/DDBJ databases">
        <title>Phylogenomic resolution of chytrid fungi.</title>
        <authorList>
            <person name="Stajich J.E."/>
            <person name="Amses K."/>
            <person name="Simmons R."/>
            <person name="Seto K."/>
            <person name="Myers J."/>
            <person name="Bonds A."/>
            <person name="Quandt C.A."/>
            <person name="Barry K."/>
            <person name="Liu P."/>
            <person name="Grigoriev I."/>
            <person name="Longcore J.E."/>
            <person name="James T.Y."/>
        </authorList>
    </citation>
    <scope>NUCLEOTIDE SEQUENCE</scope>
    <source>
        <strain evidence="2">JEL0379</strain>
    </source>
</reference>
<comment type="caution">
    <text evidence="2">The sequence shown here is derived from an EMBL/GenBank/DDBJ whole genome shotgun (WGS) entry which is preliminary data.</text>
</comment>
<dbReference type="EMBL" id="JADGJQ010000044">
    <property type="protein sequence ID" value="KAJ3176107.1"/>
    <property type="molecule type" value="Genomic_DNA"/>
</dbReference>
<keyword evidence="3" id="KW-1185">Reference proteome</keyword>
<evidence type="ECO:0000256" key="1">
    <source>
        <dbReference type="SAM" id="MobiDB-lite"/>
    </source>
</evidence>
<feature type="compositionally biased region" description="Basic and acidic residues" evidence="1">
    <location>
        <begin position="771"/>
        <end position="782"/>
    </location>
</feature>
<gene>
    <name evidence="2" type="ORF">HDU87_005483</name>
</gene>
<accession>A0AAD5TJ37</accession>
<feature type="compositionally biased region" description="Low complexity" evidence="1">
    <location>
        <begin position="486"/>
        <end position="499"/>
    </location>
</feature>
<feature type="compositionally biased region" description="Polar residues" evidence="1">
    <location>
        <begin position="529"/>
        <end position="552"/>
    </location>
</feature>
<proteinExistence type="predicted"/>
<dbReference type="Proteomes" id="UP001212152">
    <property type="component" value="Unassembled WGS sequence"/>
</dbReference>
<feature type="region of interest" description="Disordered" evidence="1">
    <location>
        <begin position="762"/>
        <end position="782"/>
    </location>
</feature>
<feature type="region of interest" description="Disordered" evidence="1">
    <location>
        <begin position="448"/>
        <end position="598"/>
    </location>
</feature>
<sequence length="782" mass="83301">MASPAQSRHPELSRLRRNALAGGSLDSLLARQRKDAAAAVAAAVEQQPNRRGLVAGSVDSLFALRRQQAIAPPATFLAHGADASGGVRRHYDRGAAARQREYDEDTGLEFGERIRDAAERAIEAGIRRREAKAASAVPPDDWNPAEMLLRPDPPPPAVQLSPAAIATTARLADENEFPMSYKNRIKAIRERRERLAVAASADHTAALKMGWADGGGASMPDLSAPLSKRAVEVVQRLSDPRMASPNNSPAASAQAGPDMATEEFRTAPGSAVPKSESSKGDGAERGNGMGVQNVSAVADARDGRSPHSASTPATPVIPLTVTDQTDASRKGLAQNLRTTHSVLIQFGLVNSDGQPFPISAENLSSYIDIQAERMRRGAIQFSSLNWYLHSMRKLHNENNWEWDAVRKAPIVTKAWNAAKALTVEAATVRATKRASKANHIREQMAVTESQKAAGASQLKHIAPSDTSTPVASTAEVKRSPGEQSSDSRAALDGAAAAHGRAIDFSGRNPSMILDPESERATGGRKRTYSHQSAGTAQTGFTHTDQHNQSSARPKSGLVHASGMAGSPHVLDGRGNAGSMEPTAGKRQRRESVPPQSHYVQLQHQQNLARQLTQQQVQPHNAHHQHLVPSALMSEDRQQHHDSSKRRWHYYHPHQHRSDPPTRPPEHNVQSQGPLIFLPPVDTYPGQFAQHLQPIAPRPAAAAAGPGGDSGKAPAGPPVLTARQKTAATRKKNAAAKKAAAAEVAAATAAAASGSAPMIVDLLTEGSPASRSGDKSAPEKQKQ</sequence>
<name>A0AAD5TJ37_9FUNG</name>